<dbReference type="PANTHER" id="PTHR11066">
    <property type="entry name" value="ACYL-COA THIOESTERASE"/>
    <property type="match status" value="1"/>
</dbReference>
<dbReference type="EMBL" id="LSNE01000003">
    <property type="protein sequence ID" value="KXI30000.1"/>
    <property type="molecule type" value="Genomic_DNA"/>
</dbReference>
<dbReference type="STRING" id="1799789.AX660_08295"/>
<evidence type="ECO:0000313" key="6">
    <source>
        <dbReference type="Proteomes" id="UP000070299"/>
    </source>
</evidence>
<evidence type="ECO:0000256" key="1">
    <source>
        <dbReference type="ARBA" id="ARBA00006538"/>
    </source>
</evidence>
<dbReference type="Proteomes" id="UP000070299">
    <property type="component" value="Unassembled WGS sequence"/>
</dbReference>
<feature type="domain" description="Acyl-CoA thioesterase-like N-terminal HotDog" evidence="3">
    <location>
        <begin position="26"/>
        <end position="110"/>
    </location>
</feature>
<protein>
    <submittedName>
        <fullName evidence="5">Acyl-CoA thioesterase II</fullName>
    </submittedName>
</protein>
<dbReference type="InterPro" id="IPR003703">
    <property type="entry name" value="Acyl_CoA_thio"/>
</dbReference>
<evidence type="ECO:0000256" key="2">
    <source>
        <dbReference type="ARBA" id="ARBA00022801"/>
    </source>
</evidence>
<comment type="similarity">
    <text evidence="1">Belongs to the C/M/P thioester hydrolase family.</text>
</comment>
<dbReference type="GO" id="GO:0005829">
    <property type="term" value="C:cytosol"/>
    <property type="evidence" value="ECO:0007669"/>
    <property type="project" value="TreeGrafter"/>
</dbReference>
<comment type="caution">
    <text evidence="5">The sequence shown here is derived from an EMBL/GenBank/DDBJ whole genome shotgun (WGS) entry which is preliminary data.</text>
</comment>
<dbReference type="AlphaFoldDB" id="A0A136A4E9"/>
<dbReference type="InterPro" id="IPR029069">
    <property type="entry name" value="HotDog_dom_sf"/>
</dbReference>
<keyword evidence="2" id="KW-0378">Hydrolase</keyword>
<dbReference type="Pfam" id="PF20789">
    <property type="entry name" value="4HBT_3C"/>
    <property type="match status" value="1"/>
</dbReference>
<proteinExistence type="inferred from homology"/>
<dbReference type="PANTHER" id="PTHR11066:SF34">
    <property type="entry name" value="ACYL-COENZYME A THIOESTERASE 8"/>
    <property type="match status" value="1"/>
</dbReference>
<name>A0A136A4E9_9ALTE</name>
<dbReference type="GO" id="GO:0047617">
    <property type="term" value="F:fatty acyl-CoA hydrolase activity"/>
    <property type="evidence" value="ECO:0007669"/>
    <property type="project" value="InterPro"/>
</dbReference>
<sequence length="269" mass="30130">MHIDLLFDMVKEQLSTGQNSATLSVPDTWAQGRTIYGGISASLVYSAMRQLLTPEKQLRTLNTSFIGPIEPDVPFVINIELLREGKNTSQLQGQIVQHGKVCLATLASFGINRTSKVNIANQQSHAMALPTKASFMPMIPKITPRFMRHIEIAKNVGGWPFTGSKTSELHGWMRLKKSPRTLTDAHLVALIDVWPPTVLQTLRWPAPASTMSWNLEFIYPHHDFKADDWFAYQASTRHASDGYANTEADIWDARGRLIAISRQSVTVFD</sequence>
<dbReference type="SUPFAM" id="SSF54637">
    <property type="entry name" value="Thioesterase/thiol ester dehydrase-isomerase"/>
    <property type="match status" value="2"/>
</dbReference>
<evidence type="ECO:0000313" key="5">
    <source>
        <dbReference type="EMBL" id="KXI30000.1"/>
    </source>
</evidence>
<reference evidence="6" key="1">
    <citation type="submission" date="2016-02" db="EMBL/GenBank/DDBJ databases">
        <authorList>
            <person name="Schultz-Johansen M."/>
            <person name="Glaring M.A."/>
            <person name="Bech P.K."/>
            <person name="Stougaard P."/>
        </authorList>
    </citation>
    <scope>NUCLEOTIDE SEQUENCE [LARGE SCALE GENOMIC DNA]</scope>
    <source>
        <strain evidence="6">S66</strain>
    </source>
</reference>
<dbReference type="OrthoDB" id="7059210at2"/>
<gene>
    <name evidence="5" type="ORF">AX660_08295</name>
</gene>
<dbReference type="InterPro" id="IPR049450">
    <property type="entry name" value="ACOT8-like_C"/>
</dbReference>
<feature type="domain" description="Acyl-CoA thioesterase-like C-terminal" evidence="4">
    <location>
        <begin position="134"/>
        <end position="267"/>
    </location>
</feature>
<dbReference type="Gene3D" id="2.40.160.210">
    <property type="entry name" value="Acyl-CoA thioesterase, double hotdog domain"/>
    <property type="match status" value="1"/>
</dbReference>
<keyword evidence="6" id="KW-1185">Reference proteome</keyword>
<dbReference type="GO" id="GO:0006637">
    <property type="term" value="P:acyl-CoA metabolic process"/>
    <property type="evidence" value="ECO:0007669"/>
    <property type="project" value="InterPro"/>
</dbReference>
<dbReference type="InterPro" id="IPR049449">
    <property type="entry name" value="TesB_ACOT8-like_N"/>
</dbReference>
<organism evidence="5 6">
    <name type="scientific">Paraglaciecola hydrolytica</name>
    <dbReference type="NCBI Taxonomy" id="1799789"/>
    <lineage>
        <taxon>Bacteria</taxon>
        <taxon>Pseudomonadati</taxon>
        <taxon>Pseudomonadota</taxon>
        <taxon>Gammaproteobacteria</taxon>
        <taxon>Alteromonadales</taxon>
        <taxon>Alteromonadaceae</taxon>
        <taxon>Paraglaciecola</taxon>
    </lineage>
</organism>
<accession>A0A136A4E9</accession>
<dbReference type="InterPro" id="IPR042171">
    <property type="entry name" value="Acyl-CoA_hotdog"/>
</dbReference>
<dbReference type="RefSeq" id="WP_068373591.1">
    <property type="nucleotide sequence ID" value="NZ_LSNE01000003.1"/>
</dbReference>
<dbReference type="Pfam" id="PF13622">
    <property type="entry name" value="4HBT_3"/>
    <property type="match status" value="1"/>
</dbReference>
<evidence type="ECO:0000259" key="4">
    <source>
        <dbReference type="Pfam" id="PF20789"/>
    </source>
</evidence>
<evidence type="ECO:0000259" key="3">
    <source>
        <dbReference type="Pfam" id="PF13622"/>
    </source>
</evidence>
<dbReference type="CDD" id="cd03445">
    <property type="entry name" value="Thioesterase_II_repeat2"/>
    <property type="match status" value="1"/>
</dbReference>
<dbReference type="GO" id="GO:0009062">
    <property type="term" value="P:fatty acid catabolic process"/>
    <property type="evidence" value="ECO:0007669"/>
    <property type="project" value="TreeGrafter"/>
</dbReference>